<feature type="region of interest" description="Disordered" evidence="1">
    <location>
        <begin position="73"/>
        <end position="100"/>
    </location>
</feature>
<feature type="compositionally biased region" description="Basic and acidic residues" evidence="1">
    <location>
        <begin position="73"/>
        <end position="89"/>
    </location>
</feature>
<accession>A0A067QIL6</accession>
<organism evidence="2 3">
    <name type="scientific">Zootermopsis nevadensis</name>
    <name type="common">Dampwood termite</name>
    <dbReference type="NCBI Taxonomy" id="136037"/>
    <lineage>
        <taxon>Eukaryota</taxon>
        <taxon>Metazoa</taxon>
        <taxon>Ecdysozoa</taxon>
        <taxon>Arthropoda</taxon>
        <taxon>Hexapoda</taxon>
        <taxon>Insecta</taxon>
        <taxon>Pterygota</taxon>
        <taxon>Neoptera</taxon>
        <taxon>Polyneoptera</taxon>
        <taxon>Dictyoptera</taxon>
        <taxon>Blattodea</taxon>
        <taxon>Blattoidea</taxon>
        <taxon>Termitoidae</taxon>
        <taxon>Termopsidae</taxon>
        <taxon>Zootermopsis</taxon>
    </lineage>
</organism>
<gene>
    <name evidence="2" type="ORF">L798_01967</name>
</gene>
<dbReference type="AlphaFoldDB" id="A0A067QIL6"/>
<sequence>MYSGIKYVEPNISIPSINMEEFDTFINGILFDKEPTMTDELAAYINCILDEKETTLKDELDAFVNCILDDKGNKDDNMHRDKIQVEPKKHGQQKRKVKHGKETAKCHLAVVWNQRVCRPANAFIIYSNE</sequence>
<dbReference type="InParanoid" id="A0A067QIL6"/>
<reference evidence="2 3" key="1">
    <citation type="journal article" date="2014" name="Nat. Commun.">
        <title>Molecular traces of alternative social organization in a termite genome.</title>
        <authorList>
            <person name="Terrapon N."/>
            <person name="Li C."/>
            <person name="Robertson H.M."/>
            <person name="Ji L."/>
            <person name="Meng X."/>
            <person name="Booth W."/>
            <person name="Chen Z."/>
            <person name="Childers C.P."/>
            <person name="Glastad K.M."/>
            <person name="Gokhale K."/>
            <person name="Gowin J."/>
            <person name="Gronenberg W."/>
            <person name="Hermansen R.A."/>
            <person name="Hu H."/>
            <person name="Hunt B.G."/>
            <person name="Huylmans A.K."/>
            <person name="Khalil S.M."/>
            <person name="Mitchell R.D."/>
            <person name="Munoz-Torres M.C."/>
            <person name="Mustard J.A."/>
            <person name="Pan H."/>
            <person name="Reese J.T."/>
            <person name="Scharf M.E."/>
            <person name="Sun F."/>
            <person name="Vogel H."/>
            <person name="Xiao J."/>
            <person name="Yang W."/>
            <person name="Yang Z."/>
            <person name="Yang Z."/>
            <person name="Zhou J."/>
            <person name="Zhu J."/>
            <person name="Brent C.S."/>
            <person name="Elsik C.G."/>
            <person name="Goodisman M.A."/>
            <person name="Liberles D.A."/>
            <person name="Roe R.M."/>
            <person name="Vargo E.L."/>
            <person name="Vilcinskas A."/>
            <person name="Wang J."/>
            <person name="Bornberg-Bauer E."/>
            <person name="Korb J."/>
            <person name="Zhang G."/>
            <person name="Liebig J."/>
        </authorList>
    </citation>
    <scope>NUCLEOTIDE SEQUENCE [LARGE SCALE GENOMIC DNA]</scope>
    <source>
        <tissue evidence="2">Whole organism</tissue>
    </source>
</reference>
<feature type="compositionally biased region" description="Basic residues" evidence="1">
    <location>
        <begin position="90"/>
        <end position="99"/>
    </location>
</feature>
<name>A0A067QIL6_ZOONE</name>
<evidence type="ECO:0000313" key="2">
    <source>
        <dbReference type="EMBL" id="KDR08496.1"/>
    </source>
</evidence>
<dbReference type="Proteomes" id="UP000027135">
    <property type="component" value="Unassembled WGS sequence"/>
</dbReference>
<keyword evidence="3" id="KW-1185">Reference proteome</keyword>
<proteinExistence type="predicted"/>
<evidence type="ECO:0000313" key="3">
    <source>
        <dbReference type="Proteomes" id="UP000027135"/>
    </source>
</evidence>
<protein>
    <submittedName>
        <fullName evidence="2">Uncharacterized protein</fullName>
    </submittedName>
</protein>
<evidence type="ECO:0000256" key="1">
    <source>
        <dbReference type="SAM" id="MobiDB-lite"/>
    </source>
</evidence>
<dbReference type="EMBL" id="KK853325">
    <property type="protein sequence ID" value="KDR08496.1"/>
    <property type="molecule type" value="Genomic_DNA"/>
</dbReference>